<sequence length="188" mass="21832">MELFLEVVNYLDTEDLKSLACVDRGFYNFATRKIWEHTHNDQQKQRQIFMWACGFGSTSALLRLLKAGLTTNCNYQAGHSKPLALIPKQYLYIPESDFGLFQAFLPYMETFHWRSTPHTGRRSSFWTPLHVAVMHGQSQIVDILLEHGAYIDAASQNYCDDERWYRRPPGKYTPLHVALREGEQDIAN</sequence>
<feature type="repeat" description="ANK" evidence="3">
    <location>
        <begin position="124"/>
        <end position="156"/>
    </location>
</feature>
<comment type="caution">
    <text evidence="4">The sequence shown here is derived from an EMBL/GenBank/DDBJ whole genome shotgun (WGS) entry which is preliminary data.</text>
</comment>
<organism evidence="4 5">
    <name type="scientific">Apiospora hydei</name>
    <dbReference type="NCBI Taxonomy" id="1337664"/>
    <lineage>
        <taxon>Eukaryota</taxon>
        <taxon>Fungi</taxon>
        <taxon>Dikarya</taxon>
        <taxon>Ascomycota</taxon>
        <taxon>Pezizomycotina</taxon>
        <taxon>Sordariomycetes</taxon>
        <taxon>Xylariomycetidae</taxon>
        <taxon>Amphisphaeriales</taxon>
        <taxon>Apiosporaceae</taxon>
        <taxon>Apiospora</taxon>
    </lineage>
</organism>
<dbReference type="SUPFAM" id="SSF48403">
    <property type="entry name" value="Ankyrin repeat"/>
    <property type="match status" value="1"/>
</dbReference>
<dbReference type="PROSITE" id="PS50297">
    <property type="entry name" value="ANK_REP_REGION"/>
    <property type="match status" value="1"/>
</dbReference>
<protein>
    <submittedName>
        <fullName evidence="4">Ankyrin repeat-containing domain protein</fullName>
    </submittedName>
</protein>
<accession>A0ABR1WQ01</accession>
<dbReference type="PANTHER" id="PTHR24193:SF121">
    <property type="entry name" value="ADA2A-CONTAINING COMPLEX COMPONENT 3, ISOFORM D"/>
    <property type="match status" value="1"/>
</dbReference>
<reference evidence="4 5" key="1">
    <citation type="submission" date="2023-01" db="EMBL/GenBank/DDBJ databases">
        <title>Analysis of 21 Apiospora genomes using comparative genomics revels a genus with tremendous synthesis potential of carbohydrate active enzymes and secondary metabolites.</title>
        <authorList>
            <person name="Sorensen T."/>
        </authorList>
    </citation>
    <scope>NUCLEOTIDE SEQUENCE [LARGE SCALE GENOMIC DNA]</scope>
    <source>
        <strain evidence="4 5">CBS 114990</strain>
    </source>
</reference>
<dbReference type="EMBL" id="JAQQWN010000005">
    <property type="protein sequence ID" value="KAK8085614.1"/>
    <property type="molecule type" value="Genomic_DNA"/>
</dbReference>
<dbReference type="InterPro" id="IPR002110">
    <property type="entry name" value="Ankyrin_rpt"/>
</dbReference>
<evidence type="ECO:0000256" key="2">
    <source>
        <dbReference type="ARBA" id="ARBA00023043"/>
    </source>
</evidence>
<dbReference type="RefSeq" id="XP_066670123.1">
    <property type="nucleotide sequence ID" value="XM_066811200.1"/>
</dbReference>
<name>A0ABR1WQ01_9PEZI</name>
<proteinExistence type="predicted"/>
<dbReference type="InterPro" id="IPR036770">
    <property type="entry name" value="Ankyrin_rpt-contain_sf"/>
</dbReference>
<dbReference type="Pfam" id="PF12796">
    <property type="entry name" value="Ank_2"/>
    <property type="match status" value="1"/>
</dbReference>
<dbReference type="PROSITE" id="PS50088">
    <property type="entry name" value="ANK_REPEAT"/>
    <property type="match status" value="1"/>
</dbReference>
<dbReference type="PANTHER" id="PTHR24193">
    <property type="entry name" value="ANKYRIN REPEAT PROTEIN"/>
    <property type="match status" value="1"/>
</dbReference>
<evidence type="ECO:0000313" key="4">
    <source>
        <dbReference type="EMBL" id="KAK8085614.1"/>
    </source>
</evidence>
<evidence type="ECO:0000256" key="1">
    <source>
        <dbReference type="ARBA" id="ARBA00022737"/>
    </source>
</evidence>
<keyword evidence="1" id="KW-0677">Repeat</keyword>
<dbReference type="Proteomes" id="UP001433268">
    <property type="component" value="Unassembled WGS sequence"/>
</dbReference>
<keyword evidence="2 3" id="KW-0040">ANK repeat</keyword>
<evidence type="ECO:0000256" key="3">
    <source>
        <dbReference type="PROSITE-ProRule" id="PRU00023"/>
    </source>
</evidence>
<gene>
    <name evidence="4" type="ORF">PG997_006885</name>
</gene>
<keyword evidence="5" id="KW-1185">Reference proteome</keyword>
<dbReference type="SMART" id="SM00248">
    <property type="entry name" value="ANK"/>
    <property type="match status" value="2"/>
</dbReference>
<dbReference type="Gene3D" id="1.25.40.20">
    <property type="entry name" value="Ankyrin repeat-containing domain"/>
    <property type="match status" value="1"/>
</dbReference>
<dbReference type="GeneID" id="92044260"/>
<dbReference type="InterPro" id="IPR050663">
    <property type="entry name" value="Ankyrin-SOCS_Box"/>
</dbReference>
<evidence type="ECO:0000313" key="5">
    <source>
        <dbReference type="Proteomes" id="UP001433268"/>
    </source>
</evidence>